<evidence type="ECO:0000313" key="1">
    <source>
        <dbReference type="EMBL" id="SFJ30627.1"/>
    </source>
</evidence>
<evidence type="ECO:0000313" key="2">
    <source>
        <dbReference type="Proteomes" id="UP000199548"/>
    </source>
</evidence>
<accession>A0A1I3QB77</accession>
<protein>
    <recommendedName>
        <fullName evidence="3">Metal-dependent hydrolase</fullName>
    </recommendedName>
</protein>
<keyword evidence="2" id="KW-1185">Reference proteome</keyword>
<dbReference type="InterPro" id="IPR016516">
    <property type="entry name" value="UCP07580"/>
</dbReference>
<name>A0A1I3QB77_9BURK</name>
<dbReference type="EMBL" id="FOQU01000006">
    <property type="protein sequence ID" value="SFJ30627.1"/>
    <property type="molecule type" value="Genomic_DNA"/>
</dbReference>
<dbReference type="PANTHER" id="PTHR39456">
    <property type="entry name" value="METAL-DEPENDENT HYDROLASE"/>
    <property type="match status" value="1"/>
</dbReference>
<dbReference type="OrthoDB" id="4760165at2"/>
<organism evidence="1 2">
    <name type="scientific">Paraburkholderia megapolitana</name>
    <dbReference type="NCBI Taxonomy" id="420953"/>
    <lineage>
        <taxon>Bacteria</taxon>
        <taxon>Pseudomonadati</taxon>
        <taxon>Pseudomonadota</taxon>
        <taxon>Betaproteobacteria</taxon>
        <taxon>Burkholderiales</taxon>
        <taxon>Burkholderiaceae</taxon>
        <taxon>Paraburkholderia</taxon>
    </lineage>
</organism>
<dbReference type="InterPro" id="IPR009078">
    <property type="entry name" value="Ferritin-like_SF"/>
</dbReference>
<reference evidence="1 2" key="1">
    <citation type="submission" date="2016-10" db="EMBL/GenBank/DDBJ databases">
        <authorList>
            <person name="de Groot N.N."/>
        </authorList>
    </citation>
    <scope>NUCLEOTIDE SEQUENCE [LARGE SCALE GENOMIC DNA]</scope>
    <source>
        <strain evidence="1 2">LMG 23650</strain>
    </source>
</reference>
<evidence type="ECO:0008006" key="3">
    <source>
        <dbReference type="Google" id="ProtNLM"/>
    </source>
</evidence>
<dbReference type="PANTHER" id="PTHR39456:SF1">
    <property type="entry name" value="METAL-DEPENDENT HYDROLASE"/>
    <property type="match status" value="1"/>
</dbReference>
<dbReference type="Pfam" id="PF10118">
    <property type="entry name" value="Metal_hydrol"/>
    <property type="match status" value="1"/>
</dbReference>
<sequence length="297" mass="34277">MSTTAMNTIAMNTPPIVPRSDLDFGLDETIPRFWFDNNPFRTRLLDGLQLAFPDGERYFISSVRYFRERVKDPVLAQEIKDFTRQEGQHGMAHTTFNNVLKQQGMPVDEMLAVQKTILDGYTRRWSPDFNVALTAAFEHMTSLMAEAFFGRKMIMEGADPRMQALLAWHAIEEMEHKSVVFNVMKSVTSIGYFRRCAAMIIAVRKSNRLLFKNSDRMLKADGFSWPARKWMMLKNLNWMYGPKGVFSSYNTKIAAYFRPGFHPTDIPVMQSYPIWLAEYQRSESPHKACQALLAQAV</sequence>
<dbReference type="STRING" id="420953.SAMN05192543_106278"/>
<dbReference type="AlphaFoldDB" id="A0A1I3QB77"/>
<proteinExistence type="predicted"/>
<gene>
    <name evidence="1" type="ORF">SAMN05192543_106278</name>
</gene>
<dbReference type="PIRSF" id="PIRSF007580">
    <property type="entry name" value="UCP07580"/>
    <property type="match status" value="1"/>
</dbReference>
<dbReference type="SUPFAM" id="SSF47240">
    <property type="entry name" value="Ferritin-like"/>
    <property type="match status" value="1"/>
</dbReference>
<dbReference type="Proteomes" id="UP000199548">
    <property type="component" value="Unassembled WGS sequence"/>
</dbReference>